<dbReference type="Proteomes" id="UP001160148">
    <property type="component" value="Unassembled WGS sequence"/>
</dbReference>
<reference evidence="2 3" key="1">
    <citation type="submission" date="2023-01" db="EMBL/GenBank/DDBJ databases">
        <authorList>
            <person name="Whitehead M."/>
        </authorList>
    </citation>
    <scope>NUCLEOTIDE SEQUENCE [LARGE SCALE GENOMIC DNA]</scope>
</reference>
<gene>
    <name evidence="2" type="ORF">MEUPH1_LOCUS14140</name>
</gene>
<dbReference type="GO" id="GO:0046983">
    <property type="term" value="F:protein dimerization activity"/>
    <property type="evidence" value="ECO:0007669"/>
    <property type="project" value="InterPro"/>
</dbReference>
<accession>A0AAV0WSM7</accession>
<evidence type="ECO:0000259" key="1">
    <source>
        <dbReference type="Pfam" id="PF05699"/>
    </source>
</evidence>
<name>A0AAV0WSM7_9HEMI</name>
<sequence>MAGVYSKERKRKLEDENRAFQAEWEGDFFFTKGKKEGTALCLICLETVHGNKRYNLNRHYTSIHSQFEEKFPKKSKIREEKLQSLKKSFACERSTLFNAMNRNELTTKASYQVTEILAQKMKPFSDAEIVKECVVTVCKTLFSHLPNSKQILDEVSKLQLSDSTCMRRSQDLAANIALNITDELQQSKYFSLALDSSTDITSISQLLLFVKYVSKDCVVKENFLGMIPMTGQTRGVDYLNTIVSFFNERSIDLNKVFSVCTDGCPSMLGRNIGFVQLLKKHLENDNLLSFHCIIHQESLAVKFGENFSCVMKQVVKIVNFIRSNELNRRTFQEFLKELISQYGDVLYHTEVRWLSKGKVLERFFSIRHEITLFLATKEKEYPDVYDFSWWLKVAFLTDTMCIMNETLTRLQGHYNNIVTKMISIVFSQEQKLNMYIEELSNSDYSSFPSVKTLFHENPDESQDVSDLIKLLTDLKNEMSLRFSDFRKYQEPFRLVENPWSITTANIAHLSVFGYEARDLKNELIDLQHDTELKSVFEEKKKNKAHYEFWKAVEKDKFPNLIDCAQKILCVFASTYVCESTFSKLKFIKNKYRSRLTSENVENILRISVSSQPANIDAILESCERFRHSTSTNVS</sequence>
<evidence type="ECO:0000313" key="3">
    <source>
        <dbReference type="Proteomes" id="UP001160148"/>
    </source>
</evidence>
<dbReference type="EMBL" id="CARXXK010000002">
    <property type="protein sequence ID" value="CAI6358644.1"/>
    <property type="molecule type" value="Genomic_DNA"/>
</dbReference>
<dbReference type="SUPFAM" id="SSF53098">
    <property type="entry name" value="Ribonuclease H-like"/>
    <property type="match status" value="1"/>
</dbReference>
<protein>
    <recommendedName>
        <fullName evidence="1">HAT C-terminal dimerisation domain-containing protein</fullName>
    </recommendedName>
</protein>
<feature type="domain" description="HAT C-terminal dimerisation" evidence="1">
    <location>
        <begin position="545"/>
        <end position="604"/>
    </location>
</feature>
<evidence type="ECO:0000313" key="2">
    <source>
        <dbReference type="EMBL" id="CAI6358644.1"/>
    </source>
</evidence>
<dbReference type="AlphaFoldDB" id="A0AAV0WSM7"/>
<dbReference type="PANTHER" id="PTHR45913:SF21">
    <property type="entry name" value="DUF4371 DOMAIN-CONTAINING PROTEIN"/>
    <property type="match status" value="1"/>
</dbReference>
<organism evidence="2 3">
    <name type="scientific">Macrosiphum euphorbiae</name>
    <name type="common">potato aphid</name>
    <dbReference type="NCBI Taxonomy" id="13131"/>
    <lineage>
        <taxon>Eukaryota</taxon>
        <taxon>Metazoa</taxon>
        <taxon>Ecdysozoa</taxon>
        <taxon>Arthropoda</taxon>
        <taxon>Hexapoda</taxon>
        <taxon>Insecta</taxon>
        <taxon>Pterygota</taxon>
        <taxon>Neoptera</taxon>
        <taxon>Paraneoptera</taxon>
        <taxon>Hemiptera</taxon>
        <taxon>Sternorrhyncha</taxon>
        <taxon>Aphidomorpha</taxon>
        <taxon>Aphidoidea</taxon>
        <taxon>Aphididae</taxon>
        <taxon>Macrosiphini</taxon>
        <taxon>Macrosiphum</taxon>
    </lineage>
</organism>
<dbReference type="InterPro" id="IPR012337">
    <property type="entry name" value="RNaseH-like_sf"/>
</dbReference>
<comment type="caution">
    <text evidence="2">The sequence shown here is derived from an EMBL/GenBank/DDBJ whole genome shotgun (WGS) entry which is preliminary data.</text>
</comment>
<dbReference type="PANTHER" id="PTHR45913">
    <property type="entry name" value="EPM2A-INTERACTING PROTEIN 1"/>
    <property type="match status" value="1"/>
</dbReference>
<proteinExistence type="predicted"/>
<keyword evidence="3" id="KW-1185">Reference proteome</keyword>
<dbReference type="Pfam" id="PF05699">
    <property type="entry name" value="Dimer_Tnp_hAT"/>
    <property type="match status" value="1"/>
</dbReference>
<dbReference type="InterPro" id="IPR008906">
    <property type="entry name" value="HATC_C_dom"/>
</dbReference>